<evidence type="ECO:0000259" key="8">
    <source>
        <dbReference type="Pfam" id="PF17763"/>
    </source>
</evidence>
<feature type="domain" description="Asparaginase/glutaminase C-terminal" evidence="8">
    <location>
        <begin position="213"/>
        <end position="328"/>
    </location>
</feature>
<feature type="domain" description="L-asparaginase N-terminal" evidence="7">
    <location>
        <begin position="5"/>
        <end position="199"/>
    </location>
</feature>
<feature type="active site" evidence="6">
    <location>
        <position position="94"/>
    </location>
</feature>
<dbReference type="InterPro" id="IPR036152">
    <property type="entry name" value="Asp/glu_Ase-like_sf"/>
</dbReference>
<dbReference type="Pfam" id="PF00710">
    <property type="entry name" value="Asparaginase"/>
    <property type="match status" value="1"/>
</dbReference>
<dbReference type="InterPro" id="IPR037152">
    <property type="entry name" value="L-asparaginase_N_sf"/>
</dbReference>
<dbReference type="EMBL" id="CP018139">
    <property type="protein sequence ID" value="APE30815.1"/>
    <property type="molecule type" value="Genomic_DNA"/>
</dbReference>
<dbReference type="KEGG" id="hsi:BOX17_07530"/>
<evidence type="ECO:0000313" key="10">
    <source>
        <dbReference type="Proteomes" id="UP000181985"/>
    </source>
</evidence>
<evidence type="ECO:0000256" key="5">
    <source>
        <dbReference type="PROSITE-ProRule" id="PRU10099"/>
    </source>
</evidence>
<accession>A0A1J0VFN3</accession>
<evidence type="ECO:0000313" key="9">
    <source>
        <dbReference type="EMBL" id="APE30815.1"/>
    </source>
</evidence>
<evidence type="ECO:0000256" key="2">
    <source>
        <dbReference type="ARBA" id="ARBA00022801"/>
    </source>
</evidence>
<reference evidence="10" key="1">
    <citation type="submission" date="2016-11" db="EMBL/GenBank/DDBJ databases">
        <title>Halolamina sediminis sp. nov., an extremely halophilic archaeon isolated from solar salt.</title>
        <authorList>
            <person name="Koh H.-W."/>
            <person name="Rani S."/>
            <person name="Park S.-J."/>
        </authorList>
    </citation>
    <scope>NUCLEOTIDE SEQUENCE [LARGE SCALE GENOMIC DNA]</scope>
    <source>
        <strain evidence="10">Hb3</strain>
    </source>
</reference>
<dbReference type="SMART" id="SM00870">
    <property type="entry name" value="Asparaginase"/>
    <property type="match status" value="1"/>
</dbReference>
<sequence length="335" mass="34979">MTKRRVIVLTTGGTIASKLGTAGRHISGAMTGESLLEAITPPRSGGVDVEVEVRSVLQKPSNAIELDDLVGISRQCRQLAEQPEVSGIVVTHGTDTLEETAHFLDITVPLSGCALVVTGAQRAPHQDGTDAYRNLADAITVAAAPDMAGVGVTVVFNQSLYAARQVRKLNTYQLHGFGAPGAGPLGYIDGQRVHLAQHPRRPAPLPLGESLPRVDILTSYLAASPELLTSSFTGGARGIVIEGLGRGHVPPTWLDAIRQATEAGVAVVVASVCHEGPVNTCYEFPGSLESLQAQGAIAAPDLSARKARLTLAVMLSTGASREEIASFFAPAMFSP</sequence>
<dbReference type="RefSeq" id="WP_071943257.1">
    <property type="nucleotide sequence ID" value="NZ_CP018139.1"/>
</dbReference>
<gene>
    <name evidence="9" type="ORF">BOX17_07530</name>
</gene>
<evidence type="ECO:0000256" key="4">
    <source>
        <dbReference type="PIRSR" id="PIRSR001220-2"/>
    </source>
</evidence>
<dbReference type="PIRSF" id="PIRSF500176">
    <property type="entry name" value="L_ASNase"/>
    <property type="match status" value="1"/>
</dbReference>
<dbReference type="GO" id="GO:0006528">
    <property type="term" value="P:asparagine metabolic process"/>
    <property type="evidence" value="ECO:0007669"/>
    <property type="project" value="InterPro"/>
</dbReference>
<dbReference type="InterPro" id="IPR004550">
    <property type="entry name" value="AsnASE_II"/>
</dbReference>
<dbReference type="PRINTS" id="PR00139">
    <property type="entry name" value="ASNGLNASE"/>
</dbReference>
<protein>
    <submittedName>
        <fullName evidence="9">L-asparaginase</fullName>
    </submittedName>
</protein>
<comment type="similarity">
    <text evidence="1">Belongs to the asparaginase 1 family.</text>
</comment>
<organism evidence="9 10">
    <name type="scientific">Halomonas aestuarii</name>
    <dbReference type="NCBI Taxonomy" id="1897729"/>
    <lineage>
        <taxon>Bacteria</taxon>
        <taxon>Pseudomonadati</taxon>
        <taxon>Pseudomonadota</taxon>
        <taxon>Gammaproteobacteria</taxon>
        <taxon>Oceanospirillales</taxon>
        <taxon>Halomonadaceae</taxon>
        <taxon>Halomonas</taxon>
    </lineage>
</organism>
<dbReference type="PROSITE" id="PS00144">
    <property type="entry name" value="ASN_GLN_ASE_1"/>
    <property type="match status" value="1"/>
</dbReference>
<dbReference type="AlphaFoldDB" id="A0A1J0VFN3"/>
<dbReference type="InterPro" id="IPR040919">
    <property type="entry name" value="Asparaginase_C"/>
</dbReference>
<evidence type="ECO:0000256" key="1">
    <source>
        <dbReference type="ARBA" id="ARBA00010518"/>
    </source>
</evidence>
<feature type="binding site" evidence="4">
    <location>
        <begin position="94"/>
        <end position="95"/>
    </location>
    <ligand>
        <name>substrate</name>
    </ligand>
</feature>
<keyword evidence="10" id="KW-1185">Reference proteome</keyword>
<evidence type="ECO:0000256" key="3">
    <source>
        <dbReference type="PIRSR" id="PIRSR001220-1"/>
    </source>
</evidence>
<name>A0A1J0VFN3_9GAMM</name>
<dbReference type="PANTHER" id="PTHR11707:SF28">
    <property type="entry name" value="60 KDA LYSOPHOSPHOLIPASE"/>
    <property type="match status" value="1"/>
</dbReference>
<dbReference type="Proteomes" id="UP000181985">
    <property type="component" value="Chromosome"/>
</dbReference>
<dbReference type="InterPro" id="IPR027473">
    <property type="entry name" value="L-asparaginase_C"/>
</dbReference>
<evidence type="ECO:0000259" key="7">
    <source>
        <dbReference type="Pfam" id="PF00710"/>
    </source>
</evidence>
<proteinExistence type="inferred from homology"/>
<feature type="active site" evidence="5">
    <location>
        <position position="14"/>
    </location>
</feature>
<keyword evidence="2" id="KW-0378">Hydrolase</keyword>
<dbReference type="InterPro" id="IPR006034">
    <property type="entry name" value="Asparaginase/glutaminase-like"/>
</dbReference>
<evidence type="ECO:0000256" key="6">
    <source>
        <dbReference type="PROSITE-ProRule" id="PRU10100"/>
    </source>
</evidence>
<feature type="active site" description="O-isoaspartyl threonine intermediate" evidence="3">
    <location>
        <position position="14"/>
    </location>
</feature>
<dbReference type="SUPFAM" id="SSF53774">
    <property type="entry name" value="Glutaminase/Asparaginase"/>
    <property type="match status" value="1"/>
</dbReference>
<dbReference type="CDD" id="cd08964">
    <property type="entry name" value="L-asparaginase_II"/>
    <property type="match status" value="1"/>
</dbReference>
<dbReference type="GO" id="GO:0004067">
    <property type="term" value="F:asparaginase activity"/>
    <property type="evidence" value="ECO:0007669"/>
    <property type="project" value="UniProtKB-UniRule"/>
</dbReference>
<dbReference type="Gene3D" id="3.40.50.1170">
    <property type="entry name" value="L-asparaginase, N-terminal domain"/>
    <property type="match status" value="1"/>
</dbReference>
<feature type="binding site" evidence="4">
    <location>
        <position position="61"/>
    </location>
    <ligand>
        <name>substrate</name>
    </ligand>
</feature>
<dbReference type="Pfam" id="PF17763">
    <property type="entry name" value="Asparaginase_C"/>
    <property type="match status" value="1"/>
</dbReference>
<dbReference type="InterPro" id="IPR027474">
    <property type="entry name" value="L-asparaginase_N"/>
</dbReference>
<dbReference type="Gene3D" id="3.40.50.40">
    <property type="match status" value="1"/>
</dbReference>
<dbReference type="InterPro" id="IPR020827">
    <property type="entry name" value="Asparaginase/glutaminase_AS1"/>
</dbReference>
<dbReference type="SFLD" id="SFLDS00057">
    <property type="entry name" value="Glutaminase/Asparaginase"/>
    <property type="match status" value="1"/>
</dbReference>
<dbReference type="InterPro" id="IPR027475">
    <property type="entry name" value="Asparaginase/glutaminase_AS2"/>
</dbReference>
<dbReference type="PROSITE" id="PS51732">
    <property type="entry name" value="ASN_GLN_ASE_3"/>
    <property type="match status" value="1"/>
</dbReference>
<dbReference type="PANTHER" id="PTHR11707">
    <property type="entry name" value="L-ASPARAGINASE"/>
    <property type="match status" value="1"/>
</dbReference>
<dbReference type="OrthoDB" id="9788068at2"/>
<dbReference type="PIRSF" id="PIRSF001220">
    <property type="entry name" value="L-ASNase_gatD"/>
    <property type="match status" value="1"/>
</dbReference>
<dbReference type="PROSITE" id="PS00917">
    <property type="entry name" value="ASN_GLN_ASE_2"/>
    <property type="match status" value="1"/>
</dbReference>